<evidence type="ECO:0000256" key="3">
    <source>
        <dbReference type="ARBA" id="ARBA00022723"/>
    </source>
</evidence>
<protein>
    <submittedName>
        <fullName evidence="4">Glycosyltransferase family 8 protein</fullName>
    </submittedName>
</protein>
<keyword evidence="3" id="KW-0479">Metal-binding</keyword>
<dbReference type="InterPro" id="IPR029044">
    <property type="entry name" value="Nucleotide-diphossugar_trans"/>
</dbReference>
<sequence length="322" mass="37506">MHLLCCTDSRYAAYCGVTVTSALENNREEPLSIHILTDGISKQDTIRFKRLEEKYRAEINITTIPPGIIRRIPPSNGKWAQSIYFRLFAADLLPENVTRIIYLDSDVIINCNLRPLWDTEMHGLPCAAVRDVNCCADEALTGLLSPLKALPQSSRYFNSGVMLMDIGQIRHRHINDMMLSLAVEHGSRLAYPDQDILNIAFHGRWQPLACEWNLMPWALVPVSADLSDDERQAVGQIASGASRGIIHYYAPYHPWDCRRLIFHPLEYIWERYRKLSPWRNHIRRSLSPDFMTRFHRRKLQMCWRLKIRTTYDSLWMKIPKRS</sequence>
<dbReference type="CDD" id="cd04194">
    <property type="entry name" value="GT8_A4GalT_like"/>
    <property type="match status" value="1"/>
</dbReference>
<evidence type="ECO:0000313" key="4">
    <source>
        <dbReference type="EMBL" id="HJE38244.1"/>
    </source>
</evidence>
<keyword evidence="1" id="KW-0328">Glycosyltransferase</keyword>
<proteinExistence type="predicted"/>
<dbReference type="SUPFAM" id="SSF53448">
    <property type="entry name" value="Nucleotide-diphospho-sugar transferases"/>
    <property type="match status" value="1"/>
</dbReference>
<reference evidence="4" key="2">
    <citation type="submission" date="2021-09" db="EMBL/GenBank/DDBJ databases">
        <authorList>
            <person name="Gilroy R."/>
        </authorList>
    </citation>
    <scope>NUCLEOTIDE SEQUENCE</scope>
    <source>
        <strain evidence="4">4100</strain>
    </source>
</reference>
<dbReference type="InterPro" id="IPR050748">
    <property type="entry name" value="Glycosyltrans_8_dom-fam"/>
</dbReference>
<dbReference type="PANTHER" id="PTHR13778:SF47">
    <property type="entry name" value="LIPOPOLYSACCHARIDE 1,3-GALACTOSYLTRANSFERASE"/>
    <property type="match status" value="1"/>
</dbReference>
<dbReference type="Pfam" id="PF01501">
    <property type="entry name" value="Glyco_transf_8"/>
    <property type="match status" value="1"/>
</dbReference>
<dbReference type="EMBL" id="DYXT01000005">
    <property type="protein sequence ID" value="HJE38244.1"/>
    <property type="molecule type" value="Genomic_DNA"/>
</dbReference>
<dbReference type="Gene3D" id="3.90.550.10">
    <property type="entry name" value="Spore Coat Polysaccharide Biosynthesis Protein SpsA, Chain A"/>
    <property type="match status" value="1"/>
</dbReference>
<evidence type="ECO:0000256" key="1">
    <source>
        <dbReference type="ARBA" id="ARBA00022676"/>
    </source>
</evidence>
<name>A0A4Q0U7M5_9BACT</name>
<dbReference type="Proteomes" id="UP000711407">
    <property type="component" value="Unassembled WGS sequence"/>
</dbReference>
<evidence type="ECO:0000256" key="2">
    <source>
        <dbReference type="ARBA" id="ARBA00022679"/>
    </source>
</evidence>
<dbReference type="AlphaFoldDB" id="A0A4Q0U7M5"/>
<comment type="caution">
    <text evidence="4">The sequence shown here is derived from an EMBL/GenBank/DDBJ whole genome shotgun (WGS) entry which is preliminary data.</text>
</comment>
<evidence type="ECO:0000313" key="5">
    <source>
        <dbReference type="Proteomes" id="UP000711407"/>
    </source>
</evidence>
<dbReference type="PANTHER" id="PTHR13778">
    <property type="entry name" value="GLYCOSYLTRANSFERASE 8 DOMAIN-CONTAINING PROTEIN"/>
    <property type="match status" value="1"/>
</dbReference>
<reference evidence="4" key="1">
    <citation type="journal article" date="2021" name="PeerJ">
        <title>Extensive microbial diversity within the chicken gut microbiome revealed by metagenomics and culture.</title>
        <authorList>
            <person name="Gilroy R."/>
            <person name="Ravi A."/>
            <person name="Getino M."/>
            <person name="Pursley I."/>
            <person name="Horton D.L."/>
            <person name="Alikhan N.F."/>
            <person name="Baker D."/>
            <person name="Gharbi K."/>
            <person name="Hall N."/>
            <person name="Watson M."/>
            <person name="Adriaenssens E.M."/>
            <person name="Foster-Nyarko E."/>
            <person name="Jarju S."/>
            <person name="Secka A."/>
            <person name="Antonio M."/>
            <person name="Oren A."/>
            <person name="Chaudhuri R.R."/>
            <person name="La Ragione R."/>
            <person name="Hildebrand F."/>
            <person name="Pallen M.J."/>
        </authorList>
    </citation>
    <scope>NUCLEOTIDE SEQUENCE</scope>
    <source>
        <strain evidence="4">4100</strain>
    </source>
</reference>
<dbReference type="InterPro" id="IPR002495">
    <property type="entry name" value="Glyco_trans_8"/>
</dbReference>
<organism evidence="4 5">
    <name type="scientific">Candidatus Amulumruptor caecigallinarius</name>
    <dbReference type="NCBI Taxonomy" id="2109911"/>
    <lineage>
        <taxon>Bacteria</taxon>
        <taxon>Pseudomonadati</taxon>
        <taxon>Bacteroidota</taxon>
        <taxon>Bacteroidia</taxon>
        <taxon>Bacteroidales</taxon>
        <taxon>Muribaculaceae</taxon>
        <taxon>Candidatus Amulumruptor</taxon>
    </lineage>
</organism>
<dbReference type="GO" id="GO:0016757">
    <property type="term" value="F:glycosyltransferase activity"/>
    <property type="evidence" value="ECO:0007669"/>
    <property type="project" value="UniProtKB-KW"/>
</dbReference>
<dbReference type="GO" id="GO:0046872">
    <property type="term" value="F:metal ion binding"/>
    <property type="evidence" value="ECO:0007669"/>
    <property type="project" value="UniProtKB-KW"/>
</dbReference>
<keyword evidence="2" id="KW-0808">Transferase</keyword>
<gene>
    <name evidence="4" type="ORF">K8V47_00550</name>
</gene>
<accession>A0A4Q0U7M5</accession>